<dbReference type="OrthoDB" id="423072at2"/>
<feature type="chain" id="PRO_5015462983" evidence="4">
    <location>
        <begin position="18"/>
        <end position="401"/>
    </location>
</feature>
<gene>
    <name evidence="5" type="ORF">C8N43_0430</name>
</gene>
<dbReference type="PRINTS" id="PR00313">
    <property type="entry name" value="CABNDNGRPT"/>
</dbReference>
<evidence type="ECO:0000313" key="5">
    <source>
        <dbReference type="EMBL" id="PTX55784.1"/>
    </source>
</evidence>
<dbReference type="EMBL" id="QBKS01000001">
    <property type="protein sequence ID" value="PTX55784.1"/>
    <property type="molecule type" value="Genomic_DNA"/>
</dbReference>
<keyword evidence="2" id="KW-0964">Secreted</keyword>
<dbReference type="AlphaFoldDB" id="A0A2T6BIA3"/>
<sequence>MVTVFILVAILSTAATAFVDIEELAARAAEEPEEAEGEEIIRGSSGPDILSGTDEDDVIVAGSGDDTVRAGAGDDAIYGGAGDDTLNGEDGNDVLIAGPGEDQMTGGEGADLFVIDLANPGNEITDYEDGDQIIVHSPDPVDTSTVSFAAQDDGSLDILIDGEQHSSVSGAGVGDAQSLPLLFRNLNDTGDDPEAILAGLDQTLTAREGTDGNDMLNGTDAPDTIMLKDGDDTSFSGAGDDVVDGGAGDDWIDGGDGADVLIGAAGDDTLNSGAGRGDLLQGGAGADTLIADAGARDAELEGGAGVDLFVVSSAANDVTISDYEPGELIHIRLAPDEAPEDTRIELRADGLPGTPAGQILVTGPDGDSFTIKLRGPGAANITLDEIIVLQSAIGSTDTAAT</sequence>
<feature type="region of interest" description="Disordered" evidence="3">
    <location>
        <begin position="29"/>
        <end position="53"/>
    </location>
</feature>
<evidence type="ECO:0000256" key="3">
    <source>
        <dbReference type="SAM" id="MobiDB-lite"/>
    </source>
</evidence>
<organism evidence="5 6">
    <name type="scientific">Litoreibacter ponti</name>
    <dbReference type="NCBI Taxonomy" id="1510457"/>
    <lineage>
        <taxon>Bacteria</taxon>
        <taxon>Pseudomonadati</taxon>
        <taxon>Pseudomonadota</taxon>
        <taxon>Alphaproteobacteria</taxon>
        <taxon>Rhodobacterales</taxon>
        <taxon>Roseobacteraceae</taxon>
        <taxon>Litoreibacter</taxon>
    </lineage>
</organism>
<dbReference type="GO" id="GO:0005509">
    <property type="term" value="F:calcium ion binding"/>
    <property type="evidence" value="ECO:0007669"/>
    <property type="project" value="InterPro"/>
</dbReference>
<protein>
    <submittedName>
        <fullName evidence="5">Hemolysin type calcium-binding protein</fullName>
    </submittedName>
</protein>
<evidence type="ECO:0000256" key="1">
    <source>
        <dbReference type="ARBA" id="ARBA00004613"/>
    </source>
</evidence>
<dbReference type="PANTHER" id="PTHR38340">
    <property type="entry name" value="S-LAYER PROTEIN"/>
    <property type="match status" value="1"/>
</dbReference>
<dbReference type="InterPro" id="IPR001343">
    <property type="entry name" value="Hemolysn_Ca-bd"/>
</dbReference>
<dbReference type="InterPro" id="IPR011049">
    <property type="entry name" value="Serralysin-like_metalloprot_C"/>
</dbReference>
<evidence type="ECO:0000313" key="6">
    <source>
        <dbReference type="Proteomes" id="UP000243978"/>
    </source>
</evidence>
<dbReference type="Proteomes" id="UP000243978">
    <property type="component" value="Unassembled WGS sequence"/>
</dbReference>
<comment type="caution">
    <text evidence="5">The sequence shown here is derived from an EMBL/GenBank/DDBJ whole genome shotgun (WGS) entry which is preliminary data.</text>
</comment>
<dbReference type="RefSeq" id="WP_107844040.1">
    <property type="nucleotide sequence ID" value="NZ_QBKS01000001.1"/>
</dbReference>
<dbReference type="Pfam" id="PF00353">
    <property type="entry name" value="HemolysinCabind"/>
    <property type="match status" value="3"/>
</dbReference>
<dbReference type="GO" id="GO:0005576">
    <property type="term" value="C:extracellular region"/>
    <property type="evidence" value="ECO:0007669"/>
    <property type="project" value="UniProtKB-SubCell"/>
</dbReference>
<name>A0A2T6BIA3_9RHOB</name>
<keyword evidence="6" id="KW-1185">Reference proteome</keyword>
<dbReference type="Gene3D" id="2.150.10.10">
    <property type="entry name" value="Serralysin-like metalloprotease, C-terminal"/>
    <property type="match status" value="2"/>
</dbReference>
<keyword evidence="4" id="KW-0732">Signal</keyword>
<reference evidence="5 6" key="1">
    <citation type="submission" date="2018-04" db="EMBL/GenBank/DDBJ databases">
        <title>Genomic Encyclopedia of Archaeal and Bacterial Type Strains, Phase II (KMG-II): from individual species to whole genera.</title>
        <authorList>
            <person name="Goeker M."/>
        </authorList>
    </citation>
    <scope>NUCLEOTIDE SEQUENCE [LARGE SCALE GENOMIC DNA]</scope>
    <source>
        <strain evidence="5 6">DSM 100977</strain>
    </source>
</reference>
<comment type="subcellular location">
    <subcellularLocation>
        <location evidence="1">Secreted</location>
    </subcellularLocation>
</comment>
<accession>A0A2T6BIA3</accession>
<feature type="signal peptide" evidence="4">
    <location>
        <begin position="1"/>
        <end position="17"/>
    </location>
</feature>
<dbReference type="SUPFAM" id="SSF51120">
    <property type="entry name" value="beta-Roll"/>
    <property type="match status" value="2"/>
</dbReference>
<dbReference type="PANTHER" id="PTHR38340:SF1">
    <property type="entry name" value="S-LAYER PROTEIN"/>
    <property type="match status" value="1"/>
</dbReference>
<evidence type="ECO:0000256" key="2">
    <source>
        <dbReference type="ARBA" id="ARBA00022525"/>
    </source>
</evidence>
<proteinExistence type="predicted"/>
<evidence type="ECO:0000256" key="4">
    <source>
        <dbReference type="SAM" id="SignalP"/>
    </source>
</evidence>
<dbReference type="InterPro" id="IPR050557">
    <property type="entry name" value="RTX_toxin/Mannuronan_C5-epim"/>
</dbReference>